<reference evidence="2" key="1">
    <citation type="journal article" date="2021" name="bioRxiv">
        <title>Whole Genome Assembly and Annotation of Northern Wild Rice, Zizania palustris L., Supports a Whole Genome Duplication in the Zizania Genus.</title>
        <authorList>
            <person name="Haas M."/>
            <person name="Kono T."/>
            <person name="Macchietto M."/>
            <person name="Millas R."/>
            <person name="McGilp L."/>
            <person name="Shao M."/>
            <person name="Duquette J."/>
            <person name="Hirsch C.N."/>
            <person name="Kimball J."/>
        </authorList>
    </citation>
    <scope>NUCLEOTIDE SEQUENCE</scope>
    <source>
        <tissue evidence="2">Fresh leaf tissue</tissue>
    </source>
</reference>
<dbReference type="EMBL" id="JAAALK010000288">
    <property type="protein sequence ID" value="KAG8052471.1"/>
    <property type="molecule type" value="Genomic_DNA"/>
</dbReference>
<keyword evidence="1" id="KW-1133">Transmembrane helix</keyword>
<keyword evidence="1" id="KW-0472">Membrane</keyword>
<dbReference type="Proteomes" id="UP000729402">
    <property type="component" value="Unassembled WGS sequence"/>
</dbReference>
<gene>
    <name evidence="2" type="ORF">GUJ93_ZPchr0001g32239</name>
</gene>
<organism evidence="2 3">
    <name type="scientific">Zizania palustris</name>
    <name type="common">Northern wild rice</name>
    <dbReference type="NCBI Taxonomy" id="103762"/>
    <lineage>
        <taxon>Eukaryota</taxon>
        <taxon>Viridiplantae</taxon>
        <taxon>Streptophyta</taxon>
        <taxon>Embryophyta</taxon>
        <taxon>Tracheophyta</taxon>
        <taxon>Spermatophyta</taxon>
        <taxon>Magnoliopsida</taxon>
        <taxon>Liliopsida</taxon>
        <taxon>Poales</taxon>
        <taxon>Poaceae</taxon>
        <taxon>BOP clade</taxon>
        <taxon>Oryzoideae</taxon>
        <taxon>Oryzeae</taxon>
        <taxon>Zizaniinae</taxon>
        <taxon>Zizania</taxon>
    </lineage>
</organism>
<dbReference type="AlphaFoldDB" id="A0A8J5VAD0"/>
<name>A0A8J5VAD0_ZIZPA</name>
<evidence type="ECO:0000313" key="3">
    <source>
        <dbReference type="Proteomes" id="UP000729402"/>
    </source>
</evidence>
<keyword evidence="1" id="KW-0812">Transmembrane</keyword>
<proteinExistence type="predicted"/>
<reference evidence="2" key="2">
    <citation type="submission" date="2021-02" db="EMBL/GenBank/DDBJ databases">
        <authorList>
            <person name="Kimball J.A."/>
            <person name="Haas M.W."/>
            <person name="Macchietto M."/>
            <person name="Kono T."/>
            <person name="Duquette J."/>
            <person name="Shao M."/>
        </authorList>
    </citation>
    <scope>NUCLEOTIDE SEQUENCE</scope>
    <source>
        <tissue evidence="2">Fresh leaf tissue</tissue>
    </source>
</reference>
<evidence type="ECO:0000313" key="2">
    <source>
        <dbReference type="EMBL" id="KAG8052471.1"/>
    </source>
</evidence>
<protein>
    <submittedName>
        <fullName evidence="2">Uncharacterized protein</fullName>
    </submittedName>
</protein>
<feature type="transmembrane region" description="Helical" evidence="1">
    <location>
        <begin position="20"/>
        <end position="43"/>
    </location>
</feature>
<sequence>MRHLPEPFFLTKIGLANHSVWATFLMILALINFSTSALVRFALSVYSLQSPWRIGYSLPSLTMICMTTSPSGLGLWEGFFEWSRDPEAFSKCSCTLFTYEDREVGHGHILLSGLQLDLLGS</sequence>
<comment type="caution">
    <text evidence="2">The sequence shown here is derived from an EMBL/GenBank/DDBJ whole genome shotgun (WGS) entry which is preliminary data.</text>
</comment>
<accession>A0A8J5VAD0</accession>
<evidence type="ECO:0000256" key="1">
    <source>
        <dbReference type="SAM" id="Phobius"/>
    </source>
</evidence>
<keyword evidence="3" id="KW-1185">Reference proteome</keyword>